<dbReference type="EMBL" id="VNIQ01000006">
    <property type="protein sequence ID" value="TYQ02309.1"/>
    <property type="molecule type" value="Genomic_DNA"/>
</dbReference>
<gene>
    <name evidence="1" type="ORF">FNL38_106128</name>
</gene>
<dbReference type="AlphaFoldDB" id="A0A652YLT8"/>
<reference evidence="1" key="1">
    <citation type="submission" date="2019-07" db="EMBL/GenBank/DDBJ databases">
        <title>Genomic Encyclopedia of Type Strains, Phase IV (KMG-IV): sequencing the most valuable type-strain genomes for metagenomic binning, comparative biology and taxonomic classification.</title>
        <authorList>
            <person name="Goeker M."/>
        </authorList>
    </citation>
    <scope>NUCLEOTIDE SEQUENCE</scope>
    <source>
        <strain evidence="1">DSM 44596</strain>
    </source>
</reference>
<proteinExistence type="predicted"/>
<sequence length="77" mass="8779">MNDHDAILTFALKWRHWNGGPAEDIFVQFGITPDQFFRRLHSILEVGEQSDLSPEIAAELAYICDLRLNPVELRLAG</sequence>
<comment type="caution">
    <text evidence="1">The sequence shown here is derived from an EMBL/GenBank/DDBJ whole genome shotgun (WGS) entry which is preliminary data.</text>
</comment>
<name>A0A652YLT8_NOCGL</name>
<organism evidence="1">
    <name type="scientific">Nocardia globerula</name>
    <dbReference type="NCBI Taxonomy" id="1818"/>
    <lineage>
        <taxon>Bacteria</taxon>
        <taxon>Bacillati</taxon>
        <taxon>Actinomycetota</taxon>
        <taxon>Actinomycetes</taxon>
        <taxon>Mycobacteriales</taxon>
        <taxon>Nocardiaceae</taxon>
        <taxon>Nocardia</taxon>
    </lineage>
</organism>
<protein>
    <recommendedName>
        <fullName evidence="2">DUF3263 domain-containing protein</fullName>
    </recommendedName>
</protein>
<evidence type="ECO:0008006" key="2">
    <source>
        <dbReference type="Google" id="ProtNLM"/>
    </source>
</evidence>
<accession>A0A652YLT8</accession>
<evidence type="ECO:0000313" key="1">
    <source>
        <dbReference type="EMBL" id="TYQ02309.1"/>
    </source>
</evidence>